<dbReference type="AlphaFoldDB" id="A0A6C0KBS9"/>
<organism evidence="1">
    <name type="scientific">viral metagenome</name>
    <dbReference type="NCBI Taxonomy" id="1070528"/>
    <lineage>
        <taxon>unclassified sequences</taxon>
        <taxon>metagenomes</taxon>
        <taxon>organismal metagenomes</taxon>
    </lineage>
</organism>
<protein>
    <recommendedName>
        <fullName evidence="2">T4 RNA ligase 1-like N-terminal domain-containing protein</fullName>
    </recommendedName>
</protein>
<proteinExistence type="predicted"/>
<evidence type="ECO:0000313" key="1">
    <source>
        <dbReference type="EMBL" id="QHU14843.1"/>
    </source>
</evidence>
<evidence type="ECO:0008006" key="2">
    <source>
        <dbReference type="Google" id="ProtNLM"/>
    </source>
</evidence>
<reference evidence="1" key="1">
    <citation type="journal article" date="2020" name="Nature">
        <title>Giant virus diversity and host interactions through global metagenomics.</title>
        <authorList>
            <person name="Schulz F."/>
            <person name="Roux S."/>
            <person name="Paez-Espino D."/>
            <person name="Jungbluth S."/>
            <person name="Walsh D.A."/>
            <person name="Denef V.J."/>
            <person name="McMahon K.D."/>
            <person name="Konstantinidis K.T."/>
            <person name="Eloe-Fadrosh E.A."/>
            <person name="Kyrpides N.C."/>
            <person name="Woyke T."/>
        </authorList>
    </citation>
    <scope>NUCLEOTIDE SEQUENCE</scope>
    <source>
        <strain evidence="1">GVMAG-S-1102244-55</strain>
    </source>
</reference>
<dbReference type="EMBL" id="MN740847">
    <property type="protein sequence ID" value="QHU14843.1"/>
    <property type="molecule type" value="Genomic_DNA"/>
</dbReference>
<accession>A0A6C0KBS9</accession>
<name>A0A6C0KBS9_9ZZZZ</name>
<sequence length="396" mass="47289">MVFTLSKELIRDVIQKKQNNVVHEEIIVKDDSEEKYILKYNKKYINESNEKELGLYRSVVCAFVGGDVQVLSFAPPKSLTKNKFMENNDLSNCVQLDFIEGTMVNVFWDKTADEWNIHTKSCIGARCSWNSDKTFRFLFLDAMNEQQMEFEDLNKDYCYSFVLQHPENKIVIPLTEKKLVLTNVYQINNENESVTITAHPDMVKNFNGNNVYQYSIKNFEFWDDLLEHYASDNMDYTQQGIVILNGEGERIKIRNRNYERVKHLKGNNPKLQFHYYYLRQKGMVAEFLKYYPEYRALFSQFRNDMHSFTAQLHVNYIHCFIQKQKKLSEYPYQFKPHMYALQEKYIHELFPEKKYVNKQVVIDYINSLPPQRLMYAVNYIYKQNALDTKKVEQPLE</sequence>